<feature type="transmembrane region" description="Helical" evidence="2">
    <location>
        <begin position="180"/>
        <end position="204"/>
    </location>
</feature>
<protein>
    <submittedName>
        <fullName evidence="3">Uncharacterized protein</fullName>
    </submittedName>
</protein>
<keyword evidence="2" id="KW-1133">Transmembrane helix</keyword>
<evidence type="ECO:0000313" key="3">
    <source>
        <dbReference type="EMBL" id="KAK2611486.1"/>
    </source>
</evidence>
<accession>A0AAD9W909</accession>
<evidence type="ECO:0000256" key="1">
    <source>
        <dbReference type="SAM" id="MobiDB-lite"/>
    </source>
</evidence>
<feature type="transmembrane region" description="Helical" evidence="2">
    <location>
        <begin position="67"/>
        <end position="89"/>
    </location>
</feature>
<gene>
    <name evidence="3" type="ORF">N8I77_004822</name>
</gene>
<proteinExistence type="predicted"/>
<feature type="transmembrane region" description="Helical" evidence="2">
    <location>
        <begin position="149"/>
        <end position="168"/>
    </location>
</feature>
<feature type="transmembrane region" description="Helical" evidence="2">
    <location>
        <begin position="276"/>
        <end position="298"/>
    </location>
</feature>
<dbReference type="Proteomes" id="UP001265746">
    <property type="component" value="Unassembled WGS sequence"/>
</dbReference>
<feature type="transmembrane region" description="Helical" evidence="2">
    <location>
        <begin position="369"/>
        <end position="396"/>
    </location>
</feature>
<evidence type="ECO:0000313" key="4">
    <source>
        <dbReference type="Proteomes" id="UP001265746"/>
    </source>
</evidence>
<keyword evidence="2" id="KW-0812">Transmembrane</keyword>
<organism evidence="3 4">
    <name type="scientific">Phomopsis amygdali</name>
    <name type="common">Fusicoccum amygdali</name>
    <dbReference type="NCBI Taxonomy" id="1214568"/>
    <lineage>
        <taxon>Eukaryota</taxon>
        <taxon>Fungi</taxon>
        <taxon>Dikarya</taxon>
        <taxon>Ascomycota</taxon>
        <taxon>Pezizomycotina</taxon>
        <taxon>Sordariomycetes</taxon>
        <taxon>Sordariomycetidae</taxon>
        <taxon>Diaporthales</taxon>
        <taxon>Diaporthaceae</taxon>
        <taxon>Diaporthe</taxon>
    </lineage>
</organism>
<name>A0AAD9W909_PHOAM</name>
<sequence>MTITICHYPGPSNTKKPVQRHPVGRRLEPFVKLFAAIVTTVGVHGHLNSLNGSRSWKSELFRAIEVFTNPLAPVFSFSTSLWFGFIDLLRISPGAWETKITFRYRFARLCGCRYNTTLDVERNFPLSAVGPRHLEATPLERDLTWVGRVLVLLILLGQYSQAALLLIRRILCNTAAVVDYAMLLLVLSGLVALCQSMTISLLNLSWTSEIHIQPCTEPYCSLPECTSFKKEQGLPNKAVCAIGFGRDIAPIPWTIFYHLAGVYAQLSILQHDRTSFWKVLLILFGGKRLWLSSIYYIVHIDRLKALITGDQELQFMGTMDPTSDQQQSEALPASTPDDSHSISDQQQSETVPAPVPDSSHDTSDQQSGILVVAIFFIVGMAAILFFLVAPCFRLYINIVSETASWKNMDPTKPCPQLWKDNLEDELWWF</sequence>
<keyword evidence="2" id="KW-0472">Membrane</keyword>
<dbReference type="EMBL" id="JAUJFL010000002">
    <property type="protein sequence ID" value="KAK2611486.1"/>
    <property type="molecule type" value="Genomic_DNA"/>
</dbReference>
<feature type="compositionally biased region" description="Polar residues" evidence="1">
    <location>
        <begin position="320"/>
        <end position="329"/>
    </location>
</feature>
<feature type="region of interest" description="Disordered" evidence="1">
    <location>
        <begin position="317"/>
        <end position="362"/>
    </location>
</feature>
<evidence type="ECO:0000256" key="2">
    <source>
        <dbReference type="SAM" id="Phobius"/>
    </source>
</evidence>
<reference evidence="3" key="1">
    <citation type="submission" date="2023-06" db="EMBL/GenBank/DDBJ databases">
        <authorList>
            <person name="Noh H."/>
        </authorList>
    </citation>
    <scope>NUCLEOTIDE SEQUENCE</scope>
    <source>
        <strain evidence="3">DUCC20226</strain>
    </source>
</reference>
<comment type="caution">
    <text evidence="3">The sequence shown here is derived from an EMBL/GenBank/DDBJ whole genome shotgun (WGS) entry which is preliminary data.</text>
</comment>
<dbReference type="AlphaFoldDB" id="A0AAD9W909"/>
<keyword evidence="4" id="KW-1185">Reference proteome</keyword>